<protein>
    <submittedName>
        <fullName evidence="1">Uncharacterized protein</fullName>
    </submittedName>
</protein>
<keyword evidence="2" id="KW-1185">Reference proteome</keyword>
<sequence>MAHSFLLEPGYWKITGHWLKPKSTPIPLQGGMQIAWKRETWFKLTTSLVCDDENATKIIYQCRGNLNYEEKNYTYVSQHNLLGNIEGEGRLGFQSIIQYYWFIEATSQQKGLDTYYCVDSNTYHLTSSILDGHSVKHTIEAVLKR</sequence>
<dbReference type="EMBL" id="JADWDC010000021">
    <property type="protein sequence ID" value="MCC0177400.1"/>
    <property type="molecule type" value="Genomic_DNA"/>
</dbReference>
<dbReference type="RefSeq" id="WP_229640464.1">
    <property type="nucleotide sequence ID" value="NZ_JADWDC010000021.1"/>
</dbReference>
<evidence type="ECO:0000313" key="1">
    <source>
        <dbReference type="EMBL" id="MCC0177400.1"/>
    </source>
</evidence>
<proteinExistence type="predicted"/>
<evidence type="ECO:0000313" key="2">
    <source>
        <dbReference type="Proteomes" id="UP000729733"/>
    </source>
</evidence>
<dbReference type="Proteomes" id="UP000729733">
    <property type="component" value="Unassembled WGS sequence"/>
</dbReference>
<gene>
    <name evidence="1" type="ORF">I4641_10470</name>
</gene>
<accession>A0A964FF57</accession>
<name>A0A964FF57_9CYAN</name>
<dbReference type="AlphaFoldDB" id="A0A964FF57"/>
<reference evidence="1" key="1">
    <citation type="journal article" date="2021" name="Antonie Van Leeuwenhoek">
        <title>Draft genome and description of Waterburya agarophytonicola gen. nov. sp. nov. (Pleurocapsales, Cyanobacteria): a seaweed symbiont.</title>
        <authorList>
            <person name="Bonthond G."/>
            <person name="Shalygin S."/>
            <person name="Bayer T."/>
            <person name="Weinberger F."/>
        </authorList>
    </citation>
    <scope>NUCLEOTIDE SEQUENCE</scope>
    <source>
        <strain evidence="1">KI4</strain>
    </source>
</reference>
<organism evidence="1 2">
    <name type="scientific">Waterburya agarophytonicola KI4</name>
    <dbReference type="NCBI Taxonomy" id="2874699"/>
    <lineage>
        <taxon>Bacteria</taxon>
        <taxon>Bacillati</taxon>
        <taxon>Cyanobacteriota</taxon>
        <taxon>Cyanophyceae</taxon>
        <taxon>Pleurocapsales</taxon>
        <taxon>Hyellaceae</taxon>
        <taxon>Waterburya</taxon>
        <taxon>Waterburya agarophytonicola</taxon>
    </lineage>
</organism>
<comment type="caution">
    <text evidence="1">The sequence shown here is derived from an EMBL/GenBank/DDBJ whole genome shotgun (WGS) entry which is preliminary data.</text>
</comment>